<feature type="transmembrane region" description="Helical" evidence="8">
    <location>
        <begin position="443"/>
        <end position="466"/>
    </location>
</feature>
<feature type="transmembrane region" description="Helical" evidence="8">
    <location>
        <begin position="49"/>
        <end position="71"/>
    </location>
</feature>
<dbReference type="PIRSF" id="PIRSF006060">
    <property type="entry name" value="AA_transporter"/>
    <property type="match status" value="1"/>
</dbReference>
<evidence type="ECO:0000256" key="7">
    <source>
        <dbReference type="SAM" id="MobiDB-lite"/>
    </source>
</evidence>
<evidence type="ECO:0000256" key="4">
    <source>
        <dbReference type="ARBA" id="ARBA00022970"/>
    </source>
</evidence>
<dbReference type="GO" id="GO:0016020">
    <property type="term" value="C:membrane"/>
    <property type="evidence" value="ECO:0007669"/>
    <property type="project" value="UniProtKB-SubCell"/>
</dbReference>
<dbReference type="PANTHER" id="PTHR43341">
    <property type="entry name" value="AMINO ACID PERMEASE"/>
    <property type="match status" value="1"/>
</dbReference>
<evidence type="ECO:0000259" key="9">
    <source>
        <dbReference type="Pfam" id="PF00324"/>
    </source>
</evidence>
<feature type="region of interest" description="Disordered" evidence="7">
    <location>
        <begin position="529"/>
        <end position="550"/>
    </location>
</feature>
<dbReference type="PROSITE" id="PS00218">
    <property type="entry name" value="AMINO_ACID_PERMEASE_1"/>
    <property type="match status" value="1"/>
</dbReference>
<accession>A0A9P5RLA8</accession>
<feature type="transmembrane region" description="Helical" evidence="8">
    <location>
        <begin position="372"/>
        <end position="395"/>
    </location>
</feature>
<feature type="transmembrane region" description="Helical" evidence="8">
    <location>
        <begin position="332"/>
        <end position="351"/>
    </location>
</feature>
<dbReference type="Gene3D" id="1.20.1740.10">
    <property type="entry name" value="Amino acid/polyamine transporter I"/>
    <property type="match status" value="1"/>
</dbReference>
<evidence type="ECO:0000256" key="3">
    <source>
        <dbReference type="ARBA" id="ARBA00022692"/>
    </source>
</evidence>
<keyword evidence="2" id="KW-0813">Transport</keyword>
<feature type="transmembrane region" description="Helical" evidence="8">
    <location>
        <begin position="124"/>
        <end position="150"/>
    </location>
</feature>
<feature type="transmembrane region" description="Helical" evidence="8">
    <location>
        <begin position="77"/>
        <end position="103"/>
    </location>
</feature>
<feature type="transmembrane region" description="Helical" evidence="8">
    <location>
        <begin position="478"/>
        <end position="500"/>
    </location>
</feature>
<proteinExistence type="predicted"/>
<dbReference type="PANTHER" id="PTHR43341:SF1">
    <property type="entry name" value="GENERAL AMINO-ACID PERMEASE GAP1"/>
    <property type="match status" value="1"/>
</dbReference>
<dbReference type="Proteomes" id="UP000748756">
    <property type="component" value="Unassembled WGS sequence"/>
</dbReference>
<organism evidence="10 11">
    <name type="scientific">Linnemannia schmuckeri</name>
    <dbReference type="NCBI Taxonomy" id="64567"/>
    <lineage>
        <taxon>Eukaryota</taxon>
        <taxon>Fungi</taxon>
        <taxon>Fungi incertae sedis</taxon>
        <taxon>Mucoromycota</taxon>
        <taxon>Mortierellomycotina</taxon>
        <taxon>Mortierellomycetes</taxon>
        <taxon>Mortierellales</taxon>
        <taxon>Mortierellaceae</taxon>
        <taxon>Linnemannia</taxon>
    </lineage>
</organism>
<keyword evidence="6 8" id="KW-0472">Membrane</keyword>
<feature type="transmembrane region" description="Helical" evidence="8">
    <location>
        <begin position="156"/>
        <end position="177"/>
    </location>
</feature>
<keyword evidence="11" id="KW-1185">Reference proteome</keyword>
<feature type="domain" description="Amino acid permease/ SLC12A" evidence="9">
    <location>
        <begin position="46"/>
        <end position="508"/>
    </location>
</feature>
<dbReference type="FunFam" id="1.20.1740.10:FF:000001">
    <property type="entry name" value="Amino acid permease"/>
    <property type="match status" value="1"/>
</dbReference>
<evidence type="ECO:0000313" key="11">
    <source>
        <dbReference type="Proteomes" id="UP000748756"/>
    </source>
</evidence>
<feature type="transmembrane region" description="Helical" evidence="8">
    <location>
        <begin position="275"/>
        <end position="295"/>
    </location>
</feature>
<evidence type="ECO:0000256" key="2">
    <source>
        <dbReference type="ARBA" id="ARBA00022448"/>
    </source>
</evidence>
<gene>
    <name evidence="10" type="ORF">BG015_003275</name>
</gene>
<keyword evidence="5 8" id="KW-1133">Transmembrane helix</keyword>
<dbReference type="AlphaFoldDB" id="A0A9P5RLA8"/>
<evidence type="ECO:0000256" key="8">
    <source>
        <dbReference type="SAM" id="Phobius"/>
    </source>
</evidence>
<feature type="compositionally biased region" description="Basic and acidic residues" evidence="7">
    <location>
        <begin position="538"/>
        <end position="550"/>
    </location>
</feature>
<name>A0A9P5RLA8_9FUNG</name>
<keyword evidence="3 8" id="KW-0812">Transmembrane</keyword>
<evidence type="ECO:0000313" key="10">
    <source>
        <dbReference type="EMBL" id="KAF9135421.1"/>
    </source>
</evidence>
<sequence length="567" mass="61425">MVETTLTEKHEYDDGSIVDDKAIHRSGGPTEDEQFGQVKRRLKSRHVQMIAIGGTIGTSVFLSAGASVASAGPLGGLISYLIVGTMVFFIVTSLGEMAAYLPLPGAFTTFGARFVDPALGFGLGFGYAFQWIISVTIEVTSAGLILQYWWPDLQMWIPAMIFIVLLVGMALLGVSVFGELEYWLSMIKVITCVLFIIVGILVDVGAVGDEFIGGRNWHIEGAPIVGETAKDKTVNIFTTCIWAFFSFGGTELVGITAGESANPGKAIPKAIRHTFWRIMLFFILSVMVIGLVIPWTDENLLGSAFAEVNQAAPMAPFTIIFKMAKLPGADHAVNAILLSSVLSAGQSAYYASTRTLMAMGREGKMPAIFGRVNSRGVPLYSLALVTLVACVAFVADVVGTGVVFTWLVNLTGMSALLTWLSISVVHLRFRAAYEAQGRSIKDLPYVAPFFPYSCYISILLALMIAFLEGYQAVTADPFVVEDVIAVFAGAPVFFFSIIGWKICHKTKLVPLLEVDLDTGRPTVVQGISADGGGVQQHSRSEEDEKKEREAQLPRWKRAGIKVIRFIA</sequence>
<feature type="transmembrane region" description="Helical" evidence="8">
    <location>
        <begin position="189"/>
        <end position="208"/>
    </location>
</feature>
<feature type="transmembrane region" description="Helical" evidence="8">
    <location>
        <begin position="401"/>
        <end position="422"/>
    </location>
</feature>
<dbReference type="GO" id="GO:0015171">
    <property type="term" value="F:amino acid transmembrane transporter activity"/>
    <property type="evidence" value="ECO:0007669"/>
    <property type="project" value="TreeGrafter"/>
</dbReference>
<evidence type="ECO:0000256" key="5">
    <source>
        <dbReference type="ARBA" id="ARBA00022989"/>
    </source>
</evidence>
<protein>
    <recommendedName>
        <fullName evidence="9">Amino acid permease/ SLC12A domain-containing protein</fullName>
    </recommendedName>
</protein>
<dbReference type="InterPro" id="IPR050524">
    <property type="entry name" value="APC_YAT"/>
</dbReference>
<feature type="transmembrane region" description="Helical" evidence="8">
    <location>
        <begin position="236"/>
        <end position="255"/>
    </location>
</feature>
<comment type="caution">
    <text evidence="10">The sequence shown here is derived from an EMBL/GenBank/DDBJ whole genome shotgun (WGS) entry which is preliminary data.</text>
</comment>
<dbReference type="InterPro" id="IPR004840">
    <property type="entry name" value="Amino_acid_permease_CS"/>
</dbReference>
<dbReference type="EMBL" id="JAAAUQ010001709">
    <property type="protein sequence ID" value="KAF9135421.1"/>
    <property type="molecule type" value="Genomic_DNA"/>
</dbReference>
<evidence type="ECO:0000256" key="1">
    <source>
        <dbReference type="ARBA" id="ARBA00004141"/>
    </source>
</evidence>
<dbReference type="Pfam" id="PF00324">
    <property type="entry name" value="AA_permease"/>
    <property type="match status" value="1"/>
</dbReference>
<comment type="subcellular location">
    <subcellularLocation>
        <location evidence="1">Membrane</location>
        <topology evidence="1">Multi-pass membrane protein</topology>
    </subcellularLocation>
</comment>
<keyword evidence="4" id="KW-0029">Amino-acid transport</keyword>
<reference evidence="10" key="1">
    <citation type="journal article" date="2020" name="Fungal Divers.">
        <title>Resolving the Mortierellaceae phylogeny through synthesis of multi-gene phylogenetics and phylogenomics.</title>
        <authorList>
            <person name="Vandepol N."/>
            <person name="Liber J."/>
            <person name="Desiro A."/>
            <person name="Na H."/>
            <person name="Kennedy M."/>
            <person name="Barry K."/>
            <person name="Grigoriev I.V."/>
            <person name="Miller A.N."/>
            <person name="O'Donnell K."/>
            <person name="Stajich J.E."/>
            <person name="Bonito G."/>
        </authorList>
    </citation>
    <scope>NUCLEOTIDE SEQUENCE</scope>
    <source>
        <strain evidence="10">NRRL 6426</strain>
    </source>
</reference>
<dbReference type="InterPro" id="IPR004841">
    <property type="entry name" value="AA-permease/SLC12A_dom"/>
</dbReference>
<dbReference type="OrthoDB" id="3900342at2759"/>
<evidence type="ECO:0000256" key="6">
    <source>
        <dbReference type="ARBA" id="ARBA00023136"/>
    </source>
</evidence>